<dbReference type="AlphaFoldDB" id="A0A844F8R2"/>
<evidence type="ECO:0000256" key="5">
    <source>
        <dbReference type="SAM" id="Phobius"/>
    </source>
</evidence>
<name>A0A844F8R2_CLOSV</name>
<keyword evidence="2 5" id="KW-0812">Transmembrane</keyword>
<evidence type="ECO:0000256" key="4">
    <source>
        <dbReference type="ARBA" id="ARBA00023136"/>
    </source>
</evidence>
<keyword evidence="3 5" id="KW-1133">Transmembrane helix</keyword>
<evidence type="ECO:0000313" key="6">
    <source>
        <dbReference type="EMBL" id="MSS42006.1"/>
    </source>
</evidence>
<comment type="caution">
    <text evidence="6">The sequence shown here is derived from an EMBL/GenBank/DDBJ whole genome shotgun (WGS) entry which is preliminary data.</text>
</comment>
<protein>
    <submittedName>
        <fullName evidence="6">CvpA family protein</fullName>
    </submittedName>
</protein>
<dbReference type="GO" id="GO:0016020">
    <property type="term" value="C:membrane"/>
    <property type="evidence" value="ECO:0007669"/>
    <property type="project" value="UniProtKB-SubCell"/>
</dbReference>
<dbReference type="Pfam" id="PF02674">
    <property type="entry name" value="Colicin_V"/>
    <property type="match status" value="1"/>
</dbReference>
<comment type="subcellular location">
    <subcellularLocation>
        <location evidence="1">Membrane</location>
        <topology evidence="1">Multi-pass membrane protein</topology>
    </subcellularLocation>
</comment>
<evidence type="ECO:0000256" key="3">
    <source>
        <dbReference type="ARBA" id="ARBA00022989"/>
    </source>
</evidence>
<feature type="transmembrane region" description="Helical" evidence="5">
    <location>
        <begin position="249"/>
        <end position="270"/>
    </location>
</feature>
<evidence type="ECO:0000256" key="2">
    <source>
        <dbReference type="ARBA" id="ARBA00022692"/>
    </source>
</evidence>
<dbReference type="InterPro" id="IPR003825">
    <property type="entry name" value="Colicin-V_CvpA"/>
</dbReference>
<dbReference type="EMBL" id="VUMB01000069">
    <property type="protein sequence ID" value="MSS42006.1"/>
    <property type="molecule type" value="Genomic_DNA"/>
</dbReference>
<feature type="transmembrane region" description="Helical" evidence="5">
    <location>
        <begin position="29"/>
        <end position="49"/>
    </location>
</feature>
<dbReference type="RefSeq" id="WP_004607182.1">
    <property type="nucleotide sequence ID" value="NZ_AP024846.1"/>
</dbReference>
<reference evidence="6 7" key="1">
    <citation type="submission" date="2019-08" db="EMBL/GenBank/DDBJ databases">
        <title>In-depth cultivation of the pig gut microbiome towards novel bacterial diversity and tailored functional studies.</title>
        <authorList>
            <person name="Wylensek D."/>
            <person name="Hitch T.C.A."/>
            <person name="Clavel T."/>
        </authorList>
    </citation>
    <scope>NUCLEOTIDE SEQUENCE [LARGE SCALE GENOMIC DNA]</scope>
    <source>
        <strain evidence="6 7">BL-389-WT-3D</strain>
    </source>
</reference>
<evidence type="ECO:0000256" key="1">
    <source>
        <dbReference type="ARBA" id="ARBA00004141"/>
    </source>
</evidence>
<feature type="transmembrane region" description="Helical" evidence="5">
    <location>
        <begin position="204"/>
        <end position="229"/>
    </location>
</feature>
<keyword evidence="4 5" id="KW-0472">Membrane</keyword>
<dbReference type="Proteomes" id="UP000462363">
    <property type="component" value="Unassembled WGS sequence"/>
</dbReference>
<sequence>MNWLLITVGAIFLISIIVGICKGAIKIAVSLATTIVTLFLVFFATPYVAKAIAKYTPLDDLIKSQVVSTMANVATSQVTGESGGLSESSVRKVLEAAGVTEDMLSQYGISIEDIVNGSISSEDLAKYGISSNVLDGLSDDKKGSIEDAINEAEIPRDVQVAAIEKADLPDVFKNLLSVNNNSEIYKELGVDTFAQYVGSYLARLIINIVAFLCTFVLITIVLRAIVFALDIVSNLPVLGFINRLAGGAIGVIGALVIVWTVFVVITLLYTTSFGKEMYRMIQSDAILKTIYEYNPILKLATIFR</sequence>
<dbReference type="GeneID" id="62695544"/>
<evidence type="ECO:0000313" key="7">
    <source>
        <dbReference type="Proteomes" id="UP000462363"/>
    </source>
</evidence>
<accession>A0A844F8R2</accession>
<proteinExistence type="predicted"/>
<organism evidence="6 7">
    <name type="scientific">Clostridium scindens (strain JCM 10418 / VPI 12708)</name>
    <dbReference type="NCBI Taxonomy" id="29347"/>
    <lineage>
        <taxon>Bacteria</taxon>
        <taxon>Bacillati</taxon>
        <taxon>Bacillota</taxon>
        <taxon>Clostridia</taxon>
        <taxon>Lachnospirales</taxon>
        <taxon>Lachnospiraceae</taxon>
    </lineage>
</organism>
<dbReference type="GO" id="GO:0009403">
    <property type="term" value="P:toxin biosynthetic process"/>
    <property type="evidence" value="ECO:0007669"/>
    <property type="project" value="InterPro"/>
</dbReference>
<gene>
    <name evidence="6" type="ORF">FYJ37_17310</name>
</gene>